<keyword evidence="4" id="KW-0732">Signal</keyword>
<dbReference type="InterPro" id="IPR028082">
    <property type="entry name" value="Peripla_BP_I"/>
</dbReference>
<sequence>MTNIDKQRRKLMVAGGAVGVAGLAGCISSPSDGGGDGGDDGGDNGDGNSTDGGDDDGSNAGSDVSVGMVYATGGLGDNSFNDMAHSGIQRAEQELGVSYQNVEPSSPSDVENLQRQFAQSGNNDLICCIGFVQTSGLVSNAQQFPDQNFMLVDSVAEKENGDLLQNVSNYVFKEHQGSFQVGHLAGLLTQQDFSAANSATKSGETVVGFVGGEEVPLIKKFEAGYKAGVAHASEDIEVRTAYAGAFNDPVAGKEAAVSMYEDGADIVYHAAGGTGTGVFEAADQKGLFAIGVDSDQSKAKGTAQFSNVILASMVKHVNEAVFTATENVVNGNFKGGSVNNLGLETDGVEAVYGADLGSKIPDDVKSKVDESRQAIIDGDIEVPTTVDK</sequence>
<evidence type="ECO:0000256" key="6">
    <source>
        <dbReference type="ARBA" id="ARBA00023288"/>
    </source>
</evidence>
<evidence type="ECO:0000256" key="5">
    <source>
        <dbReference type="ARBA" id="ARBA00023136"/>
    </source>
</evidence>
<comment type="similarity">
    <text evidence="2">Belongs to the BMP lipoprotein family.</text>
</comment>
<organism evidence="9 10">
    <name type="scientific">Haladaptatus litoreus</name>
    <dbReference type="NCBI Taxonomy" id="553468"/>
    <lineage>
        <taxon>Archaea</taxon>
        <taxon>Methanobacteriati</taxon>
        <taxon>Methanobacteriota</taxon>
        <taxon>Stenosarchaea group</taxon>
        <taxon>Halobacteria</taxon>
        <taxon>Halobacteriales</taxon>
        <taxon>Haladaptataceae</taxon>
        <taxon>Haladaptatus</taxon>
    </lineage>
</organism>
<comment type="subcellular location">
    <subcellularLocation>
        <location evidence="1">Cell membrane</location>
        <topology evidence="1">Lipid-anchor</topology>
    </subcellularLocation>
</comment>
<keyword evidence="5" id="KW-0472">Membrane</keyword>
<accession>A0A1N6XK99</accession>
<keyword evidence="6" id="KW-0449">Lipoprotein</keyword>
<dbReference type="Proteomes" id="UP000186914">
    <property type="component" value="Unassembled WGS sequence"/>
</dbReference>
<keyword evidence="3" id="KW-1003">Cell membrane</keyword>
<feature type="domain" description="ABC transporter substrate-binding protein PnrA-like" evidence="8">
    <location>
        <begin position="66"/>
        <end position="384"/>
    </location>
</feature>
<dbReference type="AlphaFoldDB" id="A0A1N6XK99"/>
<proteinExistence type="inferred from homology"/>
<feature type="region of interest" description="Disordered" evidence="7">
    <location>
        <begin position="24"/>
        <end position="64"/>
    </location>
</feature>
<evidence type="ECO:0000256" key="1">
    <source>
        <dbReference type="ARBA" id="ARBA00004193"/>
    </source>
</evidence>
<dbReference type="PANTHER" id="PTHR34296">
    <property type="entry name" value="TRANSCRIPTIONAL ACTIVATOR PROTEIN MED"/>
    <property type="match status" value="1"/>
</dbReference>
<dbReference type="PROSITE" id="PS51257">
    <property type="entry name" value="PROKAR_LIPOPROTEIN"/>
    <property type="match status" value="1"/>
</dbReference>
<dbReference type="SUPFAM" id="SSF53822">
    <property type="entry name" value="Periplasmic binding protein-like I"/>
    <property type="match status" value="1"/>
</dbReference>
<dbReference type="CDD" id="cd06354">
    <property type="entry name" value="PBP1_PrnA-like"/>
    <property type="match status" value="1"/>
</dbReference>
<evidence type="ECO:0000313" key="10">
    <source>
        <dbReference type="Proteomes" id="UP000186914"/>
    </source>
</evidence>
<evidence type="ECO:0000313" key="9">
    <source>
        <dbReference type="EMBL" id="SIR02687.1"/>
    </source>
</evidence>
<evidence type="ECO:0000256" key="4">
    <source>
        <dbReference type="ARBA" id="ARBA00022729"/>
    </source>
</evidence>
<dbReference type="InterPro" id="IPR003760">
    <property type="entry name" value="PnrA-like"/>
</dbReference>
<protein>
    <submittedName>
        <fullName evidence="9">Nucleoside-binding protein</fullName>
    </submittedName>
</protein>
<dbReference type="Pfam" id="PF02608">
    <property type="entry name" value="Bmp"/>
    <property type="match status" value="1"/>
</dbReference>
<dbReference type="PANTHER" id="PTHR34296:SF2">
    <property type="entry name" value="ABC TRANSPORTER GUANOSINE-BINDING PROTEIN NUPN"/>
    <property type="match status" value="1"/>
</dbReference>
<reference evidence="10" key="1">
    <citation type="submission" date="2017-01" db="EMBL/GenBank/DDBJ databases">
        <authorList>
            <person name="Varghese N."/>
            <person name="Submissions S."/>
        </authorList>
    </citation>
    <scope>NUCLEOTIDE SEQUENCE [LARGE SCALE GENOMIC DNA]</scope>
    <source>
        <strain evidence="10">CGMCC 1.7737</strain>
    </source>
</reference>
<name>A0A1N6XK99_9EURY</name>
<gene>
    <name evidence="9" type="ORF">SAMN05421858_1165</name>
</gene>
<dbReference type="Gene3D" id="3.40.50.2300">
    <property type="match status" value="2"/>
</dbReference>
<evidence type="ECO:0000256" key="7">
    <source>
        <dbReference type="SAM" id="MobiDB-lite"/>
    </source>
</evidence>
<dbReference type="InterPro" id="IPR050957">
    <property type="entry name" value="BMP_lipoprotein"/>
</dbReference>
<keyword evidence="10" id="KW-1185">Reference proteome</keyword>
<dbReference type="EMBL" id="FTNO01000001">
    <property type="protein sequence ID" value="SIR02687.1"/>
    <property type="molecule type" value="Genomic_DNA"/>
</dbReference>
<dbReference type="GO" id="GO:0005886">
    <property type="term" value="C:plasma membrane"/>
    <property type="evidence" value="ECO:0007669"/>
    <property type="project" value="UniProtKB-SubCell"/>
</dbReference>
<evidence type="ECO:0000259" key="8">
    <source>
        <dbReference type="Pfam" id="PF02608"/>
    </source>
</evidence>
<evidence type="ECO:0000256" key="2">
    <source>
        <dbReference type="ARBA" id="ARBA00008610"/>
    </source>
</evidence>
<evidence type="ECO:0000256" key="3">
    <source>
        <dbReference type="ARBA" id="ARBA00022475"/>
    </source>
</evidence>
<dbReference type="RefSeq" id="WP_394329562.1">
    <property type="nucleotide sequence ID" value="NZ_FTNO01000001.1"/>
</dbReference>